<evidence type="ECO:0000256" key="1">
    <source>
        <dbReference type="ARBA" id="ARBA00004651"/>
    </source>
</evidence>
<dbReference type="Pfam" id="PF00005">
    <property type="entry name" value="ABC_tran"/>
    <property type="match status" value="1"/>
</dbReference>
<dbReference type="InterPro" id="IPR027417">
    <property type="entry name" value="P-loop_NTPase"/>
</dbReference>
<dbReference type="PROSITE" id="PS50893">
    <property type="entry name" value="ABC_TRANSPORTER_2"/>
    <property type="match status" value="1"/>
</dbReference>
<keyword evidence="7 8" id="KW-0472">Membrane</keyword>
<dbReference type="KEGG" id="dwd:DSCW_67230"/>
<dbReference type="GO" id="GO:0090374">
    <property type="term" value="P:oligopeptide export from mitochondrion"/>
    <property type="evidence" value="ECO:0007669"/>
    <property type="project" value="TreeGrafter"/>
</dbReference>
<accession>A0A5K7ZBR7</accession>
<keyword evidence="12" id="KW-1185">Reference proteome</keyword>
<evidence type="ECO:0000313" key="12">
    <source>
        <dbReference type="Proteomes" id="UP000427769"/>
    </source>
</evidence>
<dbReference type="PANTHER" id="PTHR43394">
    <property type="entry name" value="ATP-DEPENDENT PERMEASE MDL1, MITOCHONDRIAL"/>
    <property type="match status" value="1"/>
</dbReference>
<evidence type="ECO:0000256" key="3">
    <source>
        <dbReference type="ARBA" id="ARBA00022692"/>
    </source>
</evidence>
<keyword evidence="6 8" id="KW-1133">Transmembrane helix</keyword>
<evidence type="ECO:0000256" key="4">
    <source>
        <dbReference type="ARBA" id="ARBA00022741"/>
    </source>
</evidence>
<dbReference type="Gene3D" id="1.20.1560.10">
    <property type="entry name" value="ABC transporter type 1, transmembrane domain"/>
    <property type="match status" value="1"/>
</dbReference>
<proteinExistence type="predicted"/>
<dbReference type="EMBL" id="AP021875">
    <property type="protein sequence ID" value="BBO79306.1"/>
    <property type="molecule type" value="Genomic_DNA"/>
</dbReference>
<dbReference type="Gene3D" id="3.40.50.300">
    <property type="entry name" value="P-loop containing nucleotide triphosphate hydrolases"/>
    <property type="match status" value="1"/>
</dbReference>
<dbReference type="InterPro" id="IPR017871">
    <property type="entry name" value="ABC_transporter-like_CS"/>
</dbReference>
<dbReference type="GO" id="GO:0015421">
    <property type="term" value="F:ABC-type oligopeptide transporter activity"/>
    <property type="evidence" value="ECO:0007669"/>
    <property type="project" value="TreeGrafter"/>
</dbReference>
<evidence type="ECO:0000259" key="10">
    <source>
        <dbReference type="PROSITE" id="PS50929"/>
    </source>
</evidence>
<dbReference type="SMART" id="SM00382">
    <property type="entry name" value="AAA"/>
    <property type="match status" value="1"/>
</dbReference>
<evidence type="ECO:0000256" key="8">
    <source>
        <dbReference type="SAM" id="Phobius"/>
    </source>
</evidence>
<dbReference type="CDD" id="cd18552">
    <property type="entry name" value="ABC_6TM_MsbA_like"/>
    <property type="match status" value="1"/>
</dbReference>
<dbReference type="InterPro" id="IPR011527">
    <property type="entry name" value="ABC1_TM_dom"/>
</dbReference>
<dbReference type="SUPFAM" id="SSF52540">
    <property type="entry name" value="P-loop containing nucleoside triphosphate hydrolases"/>
    <property type="match status" value="1"/>
</dbReference>
<feature type="transmembrane region" description="Helical" evidence="8">
    <location>
        <begin position="27"/>
        <end position="48"/>
    </location>
</feature>
<keyword evidence="5 11" id="KW-0067">ATP-binding</keyword>
<dbReference type="InterPro" id="IPR003439">
    <property type="entry name" value="ABC_transporter-like_ATP-bd"/>
</dbReference>
<dbReference type="AlphaFoldDB" id="A0A5K7ZBR7"/>
<keyword evidence="4" id="KW-0547">Nucleotide-binding</keyword>
<dbReference type="InterPro" id="IPR036640">
    <property type="entry name" value="ABC1_TM_sf"/>
</dbReference>
<dbReference type="PROSITE" id="PS50929">
    <property type="entry name" value="ABC_TM1F"/>
    <property type="match status" value="1"/>
</dbReference>
<dbReference type="PANTHER" id="PTHR43394:SF1">
    <property type="entry name" value="ATP-BINDING CASSETTE SUB-FAMILY B MEMBER 10, MITOCHONDRIAL"/>
    <property type="match status" value="1"/>
</dbReference>
<dbReference type="InterPro" id="IPR003593">
    <property type="entry name" value="AAA+_ATPase"/>
</dbReference>
<dbReference type="RefSeq" id="WP_331457699.1">
    <property type="nucleotide sequence ID" value="NZ_AP021875.1"/>
</dbReference>
<dbReference type="Pfam" id="PF00664">
    <property type="entry name" value="ABC_membrane"/>
    <property type="match status" value="1"/>
</dbReference>
<keyword evidence="2" id="KW-0813">Transport</keyword>
<organism evidence="11 12">
    <name type="scientific">Desulfosarcina widdelii</name>
    <dbReference type="NCBI Taxonomy" id="947919"/>
    <lineage>
        <taxon>Bacteria</taxon>
        <taxon>Pseudomonadati</taxon>
        <taxon>Thermodesulfobacteriota</taxon>
        <taxon>Desulfobacteria</taxon>
        <taxon>Desulfobacterales</taxon>
        <taxon>Desulfosarcinaceae</taxon>
        <taxon>Desulfosarcina</taxon>
    </lineage>
</organism>
<dbReference type="GO" id="GO:0016887">
    <property type="term" value="F:ATP hydrolysis activity"/>
    <property type="evidence" value="ECO:0007669"/>
    <property type="project" value="InterPro"/>
</dbReference>
<feature type="transmembrane region" description="Helical" evidence="8">
    <location>
        <begin position="60"/>
        <end position="81"/>
    </location>
</feature>
<dbReference type="FunFam" id="3.40.50.300:FF:000287">
    <property type="entry name" value="Multidrug ABC transporter ATP-binding protein"/>
    <property type="match status" value="1"/>
</dbReference>
<evidence type="ECO:0000256" key="7">
    <source>
        <dbReference type="ARBA" id="ARBA00023136"/>
    </source>
</evidence>
<reference evidence="11 12" key="1">
    <citation type="submission" date="2019-11" db="EMBL/GenBank/DDBJ databases">
        <title>Comparative genomics of hydrocarbon-degrading Desulfosarcina strains.</title>
        <authorList>
            <person name="Watanabe M."/>
            <person name="Kojima H."/>
            <person name="Fukui M."/>
        </authorList>
    </citation>
    <scope>NUCLEOTIDE SEQUENCE [LARGE SCALE GENOMIC DNA]</scope>
    <source>
        <strain evidence="11 12">PP31</strain>
    </source>
</reference>
<feature type="transmembrane region" description="Helical" evidence="8">
    <location>
        <begin position="165"/>
        <end position="185"/>
    </location>
</feature>
<feature type="domain" description="ABC transmembrane type-1" evidence="10">
    <location>
        <begin position="28"/>
        <end position="310"/>
    </location>
</feature>
<evidence type="ECO:0000313" key="11">
    <source>
        <dbReference type="EMBL" id="BBO79306.1"/>
    </source>
</evidence>
<dbReference type="GO" id="GO:0005524">
    <property type="term" value="F:ATP binding"/>
    <property type="evidence" value="ECO:0007669"/>
    <property type="project" value="UniProtKB-KW"/>
</dbReference>
<dbReference type="Proteomes" id="UP000427769">
    <property type="component" value="Chromosome"/>
</dbReference>
<protein>
    <submittedName>
        <fullName evidence="11">ABC transporter ATP-binding protein</fullName>
    </submittedName>
</protein>
<dbReference type="InterPro" id="IPR039421">
    <property type="entry name" value="Type_1_exporter"/>
</dbReference>
<keyword evidence="3 8" id="KW-0812">Transmembrane</keyword>
<dbReference type="PROSITE" id="PS00211">
    <property type="entry name" value="ABC_TRANSPORTER_1"/>
    <property type="match status" value="1"/>
</dbReference>
<evidence type="ECO:0000259" key="9">
    <source>
        <dbReference type="PROSITE" id="PS50893"/>
    </source>
</evidence>
<comment type="subcellular location">
    <subcellularLocation>
        <location evidence="1">Cell membrane</location>
        <topology evidence="1">Multi-pass membrane protein</topology>
    </subcellularLocation>
</comment>
<dbReference type="SUPFAM" id="SSF90123">
    <property type="entry name" value="ABC transporter transmembrane region"/>
    <property type="match status" value="1"/>
</dbReference>
<dbReference type="GO" id="GO:0005886">
    <property type="term" value="C:plasma membrane"/>
    <property type="evidence" value="ECO:0007669"/>
    <property type="project" value="UniProtKB-SubCell"/>
</dbReference>
<evidence type="ECO:0000256" key="5">
    <source>
        <dbReference type="ARBA" id="ARBA00022840"/>
    </source>
</evidence>
<name>A0A5K7ZBR7_9BACT</name>
<gene>
    <name evidence="11" type="ORF">DSCW_67230</name>
</gene>
<sequence>MNAIFNFEIKDRHRRILALVRKNSGRLVMAAICSLMVSGATTAMGYLIKPVIDDIFVNRNTTGLVLLPLVVIVVFLINGLGRYGQDYFMNYVGEDIIRRLRNMLYDRIQDLSLAFFQKERTGTLMSRITNDVNILKAMVSTAVTSSVRDAATIVGLTAVIFYQNWRMAIIAFFILPVAFWPIFILGRKVRRVSTGCQEAMADLSAFLHETFAGNKIVKAFGMEPHEKRRFFERTDRLFKLEIKGVIVRALSSPIMEFFGGLGIAFVIWYGGSEVIDGKTTPGTFMSFLACVLLLYDPVKKLSNLNNSIQQGMAAADRVFDIIETRSEIKDPATPAEIAATPHDLTLEKVRFSYGEQDVLKDIDLTVKRGQALALVGMSGGGKSTLANLIPRFFDVTGGRICIDGIDIRQFSIADLRRQISIVTQEPILFNETVRDNIAYGNPDASEDQIVAAAKAAFAHDFILRFPKGYDTMIGELGGRLSGGEKQRLCIARALIKDAPILILDEATSSLDSEAEAVVQKALENLMIGRTTVVIAHRLSTIAGADRIAVIVSGRIVEQGTHESLLAAKGEYAKLYATQFSTNSRADES</sequence>
<evidence type="ECO:0000256" key="2">
    <source>
        <dbReference type="ARBA" id="ARBA00022448"/>
    </source>
</evidence>
<feature type="domain" description="ABC transporter" evidence="9">
    <location>
        <begin position="344"/>
        <end position="577"/>
    </location>
</feature>
<evidence type="ECO:0000256" key="6">
    <source>
        <dbReference type="ARBA" id="ARBA00022989"/>
    </source>
</evidence>